<accession>A0A9E8CU71</accession>
<keyword evidence="2" id="KW-0813">Transport</keyword>
<dbReference type="PROSITE" id="PS50893">
    <property type="entry name" value="ABC_TRANSPORTER_2"/>
    <property type="match status" value="1"/>
</dbReference>
<dbReference type="SMART" id="SM00382">
    <property type="entry name" value="AAA"/>
    <property type="match status" value="1"/>
</dbReference>
<dbReference type="GO" id="GO:0043190">
    <property type="term" value="C:ATP-binding cassette (ABC) transporter complex"/>
    <property type="evidence" value="ECO:0007669"/>
    <property type="project" value="InterPro"/>
</dbReference>
<dbReference type="Pfam" id="PF00005">
    <property type="entry name" value="ABC_tran"/>
    <property type="match status" value="1"/>
</dbReference>
<dbReference type="SUPFAM" id="SSF50331">
    <property type="entry name" value="MOP-like"/>
    <property type="match status" value="1"/>
</dbReference>
<dbReference type="GO" id="GO:0016887">
    <property type="term" value="F:ATP hydrolysis activity"/>
    <property type="evidence" value="ECO:0007669"/>
    <property type="project" value="InterPro"/>
</dbReference>
<dbReference type="InterPro" id="IPR003593">
    <property type="entry name" value="AAA+_ATPase"/>
</dbReference>
<dbReference type="PROSITE" id="PS00211">
    <property type="entry name" value="ABC_TRANSPORTER_1"/>
    <property type="match status" value="1"/>
</dbReference>
<evidence type="ECO:0000256" key="4">
    <source>
        <dbReference type="ARBA" id="ARBA00022840"/>
    </source>
</evidence>
<gene>
    <name evidence="6" type="ORF">NWE54_26490</name>
</gene>
<dbReference type="PANTHER" id="PTHR42781">
    <property type="entry name" value="SPERMIDINE/PUTRESCINE IMPORT ATP-BINDING PROTEIN POTA"/>
    <property type="match status" value="1"/>
</dbReference>
<dbReference type="InterPro" id="IPR012340">
    <property type="entry name" value="NA-bd_OB-fold"/>
</dbReference>
<dbReference type="SUPFAM" id="SSF52540">
    <property type="entry name" value="P-loop containing nucleoside triphosphate hydrolases"/>
    <property type="match status" value="1"/>
</dbReference>
<evidence type="ECO:0000256" key="1">
    <source>
        <dbReference type="ARBA" id="ARBA00005417"/>
    </source>
</evidence>
<dbReference type="InterPro" id="IPR050093">
    <property type="entry name" value="ABC_SmlMolc_Importer"/>
</dbReference>
<organism evidence="6">
    <name type="scientific">Bosea sp. NBC_00436</name>
    <dbReference type="NCBI Taxonomy" id="2969620"/>
    <lineage>
        <taxon>Bacteria</taxon>
        <taxon>Pseudomonadati</taxon>
        <taxon>Pseudomonadota</taxon>
        <taxon>Alphaproteobacteria</taxon>
        <taxon>Hyphomicrobiales</taxon>
        <taxon>Boseaceae</taxon>
        <taxon>Bosea</taxon>
    </lineage>
</organism>
<dbReference type="EMBL" id="CP102775">
    <property type="protein sequence ID" value="UZF90103.1"/>
    <property type="molecule type" value="Genomic_DNA"/>
</dbReference>
<dbReference type="Gene3D" id="2.40.50.140">
    <property type="entry name" value="Nucleic acid-binding proteins"/>
    <property type="match status" value="1"/>
</dbReference>
<evidence type="ECO:0000256" key="2">
    <source>
        <dbReference type="ARBA" id="ARBA00022448"/>
    </source>
</evidence>
<dbReference type="InterPro" id="IPR008995">
    <property type="entry name" value="Mo/tungstate-bd_C_term_dom"/>
</dbReference>
<geneLocation type="plasmid" evidence="6">
    <name>pNBC436</name>
</geneLocation>
<feature type="domain" description="ABC transporter" evidence="5">
    <location>
        <begin position="5"/>
        <end position="235"/>
    </location>
</feature>
<dbReference type="GO" id="GO:0005524">
    <property type="term" value="F:ATP binding"/>
    <property type="evidence" value="ECO:0007669"/>
    <property type="project" value="UniProtKB-KW"/>
</dbReference>
<evidence type="ECO:0000256" key="3">
    <source>
        <dbReference type="ARBA" id="ARBA00022741"/>
    </source>
</evidence>
<keyword evidence="3" id="KW-0547">Nucleotide-binding</keyword>
<dbReference type="InterPro" id="IPR003439">
    <property type="entry name" value="ABC_transporter-like_ATP-bd"/>
</dbReference>
<dbReference type="Gene3D" id="3.40.50.300">
    <property type="entry name" value="P-loop containing nucleotide triphosphate hydrolases"/>
    <property type="match status" value="1"/>
</dbReference>
<dbReference type="InterPro" id="IPR027417">
    <property type="entry name" value="P-loop_NTPase"/>
</dbReference>
<protein>
    <submittedName>
        <fullName evidence="6">ABC transporter ATP-binding protein</fullName>
    </submittedName>
</protein>
<reference evidence="6" key="1">
    <citation type="submission" date="2022-08" db="EMBL/GenBank/DDBJ databases">
        <title>Complete Genome Sequences of 2 Bosea sp. soil isolates.</title>
        <authorList>
            <person name="Alvarez Arevalo M."/>
            <person name="Sterndorff E.B."/>
            <person name="Faurdal D."/>
            <person name="Joergensen T.S."/>
            <person name="Weber T."/>
        </authorList>
    </citation>
    <scope>NUCLEOTIDE SEQUENCE</scope>
    <source>
        <strain evidence="6">NBC_00436</strain>
        <plasmid evidence="6">pNBC436</plasmid>
    </source>
</reference>
<proteinExistence type="inferred from homology"/>
<dbReference type="PANTHER" id="PTHR42781:SF4">
    <property type="entry name" value="SPERMIDINE_PUTRESCINE IMPORT ATP-BINDING PROTEIN POTA"/>
    <property type="match status" value="1"/>
</dbReference>
<keyword evidence="4 6" id="KW-0067">ATP-binding</keyword>
<dbReference type="InterPro" id="IPR013611">
    <property type="entry name" value="Transp-assoc_OB_typ2"/>
</dbReference>
<dbReference type="Gene3D" id="2.40.50.100">
    <property type="match status" value="1"/>
</dbReference>
<keyword evidence="6" id="KW-0614">Plasmid</keyword>
<dbReference type="GO" id="GO:0022857">
    <property type="term" value="F:transmembrane transporter activity"/>
    <property type="evidence" value="ECO:0007669"/>
    <property type="project" value="InterPro"/>
</dbReference>
<evidence type="ECO:0000259" key="5">
    <source>
        <dbReference type="PROSITE" id="PS50893"/>
    </source>
</evidence>
<name>A0A9E8CU71_9HYPH</name>
<dbReference type="FunFam" id="3.40.50.300:FF:000425">
    <property type="entry name" value="Probable ABC transporter, ATP-binding subunit"/>
    <property type="match status" value="1"/>
</dbReference>
<dbReference type="GO" id="GO:0015697">
    <property type="term" value="P:quaternary ammonium group transport"/>
    <property type="evidence" value="ECO:0007669"/>
    <property type="project" value="UniProtKB-ARBA"/>
</dbReference>
<dbReference type="Pfam" id="PF08402">
    <property type="entry name" value="TOBE_2"/>
    <property type="match status" value="1"/>
</dbReference>
<dbReference type="AlphaFoldDB" id="A0A9E8CU71"/>
<sequence length="362" mass="38614">MGATLDISNLDKRYAGFTALDSVSMSVSGGEMVAILGPSGCGKTTTLRTVAGFIEPSGGDIRIDGQSVLGLPTHRRNLGIVFQSYALFPHYTVEQNIAFGLKMRKQPAGTMSGRVMEMLRLVKLEKLAARYPRELSGGQQQRVALARALAPQPHLLLMDEPLSNLDASLRAEVSRDIRLLQRQAGLTSVMVTHDQQEAMSMADRLVVMSGGSVQQIGTPQDLYERPANTFVASFIGASNLLAGVLEGSSFVLPGGARLGLRRDYGRKGPGTLALRPERLRLTTSEASRPGALEGRVELATYLGSVVEHVVVIGEDLRVIVRGASGAGEEGRVHAPGERVAVEWAADGEHLFDAEGMAIASGD</sequence>
<dbReference type="InterPro" id="IPR017871">
    <property type="entry name" value="ABC_transporter-like_CS"/>
</dbReference>
<comment type="similarity">
    <text evidence="1">Belongs to the ABC transporter superfamily.</text>
</comment>
<evidence type="ECO:0000313" key="6">
    <source>
        <dbReference type="EMBL" id="UZF90103.1"/>
    </source>
</evidence>